<keyword evidence="5" id="KW-0479">Metal-binding</keyword>
<feature type="site" description="Catalytically relevant" evidence="6">
    <location>
        <position position="59"/>
    </location>
</feature>
<feature type="site" description="Catalytically relevant" evidence="6">
    <location>
        <position position="111"/>
    </location>
</feature>
<dbReference type="GO" id="GO:0046872">
    <property type="term" value="F:metal ion binding"/>
    <property type="evidence" value="ECO:0007669"/>
    <property type="project" value="UniProtKB-KW"/>
</dbReference>
<dbReference type="Pfam" id="PF00571">
    <property type="entry name" value="CBS"/>
    <property type="match status" value="2"/>
</dbReference>
<dbReference type="PANTHER" id="PTHR42745">
    <property type="match status" value="1"/>
</dbReference>
<dbReference type="SUPFAM" id="SSF53697">
    <property type="entry name" value="SIS domain"/>
    <property type="match status" value="1"/>
</dbReference>
<dbReference type="Proteomes" id="UP000253940">
    <property type="component" value="Chromosome"/>
</dbReference>
<dbReference type="CDD" id="cd05014">
    <property type="entry name" value="SIS_Kpsf"/>
    <property type="match status" value="1"/>
</dbReference>
<dbReference type="CDD" id="cd04604">
    <property type="entry name" value="CBS_pair_SIS_assoc"/>
    <property type="match status" value="1"/>
</dbReference>
<evidence type="ECO:0000259" key="8">
    <source>
        <dbReference type="PROSITE" id="PS51371"/>
    </source>
</evidence>
<dbReference type="Gene3D" id="3.10.580.10">
    <property type="entry name" value="CBS-domain"/>
    <property type="match status" value="1"/>
</dbReference>
<sequence>MPITLKPAPKSLLDSAFATIATEQHAIDVLKGELDERFEKACHVLLACTGKVVVTGMGKSGHIARKIAATFASTGTPAFFMHPGEASHGDLGMLTKNDVLIAISNSGESTEILTLLPVVKRHQITLITITRNQKSTMARLADIALTSGESNEACPLGLAPTSSTTTALVLGDALAVALLDIRGFTADDFALSHPGGALGRRLLTRVSDIMHHGDMIPMVTTGTSLADSLLEMTKKGLGMTAVVDETSKHLLGLFTDGDLRRVLKQSALSHDLLDQPIEKLMTKNPITVTAQILAAEALAIMEKRKINSILVLDDDRQLVGALNMHDLLQAGVM</sequence>
<dbReference type="InterPro" id="IPR046342">
    <property type="entry name" value="CBS_dom_sf"/>
</dbReference>
<evidence type="ECO:0000256" key="2">
    <source>
        <dbReference type="ARBA" id="ARBA00022737"/>
    </source>
</evidence>
<dbReference type="AlphaFoldDB" id="A0A345P5W2"/>
<feature type="site" description="Catalytically relevant" evidence="6">
    <location>
        <position position="193"/>
    </location>
</feature>
<dbReference type="InterPro" id="IPR001347">
    <property type="entry name" value="SIS_dom"/>
</dbReference>
<evidence type="ECO:0000256" key="6">
    <source>
        <dbReference type="PIRSR" id="PIRSR004692-3"/>
    </source>
</evidence>
<proteinExistence type="inferred from homology"/>
<feature type="domain" description="SIS" evidence="9">
    <location>
        <begin position="41"/>
        <end position="184"/>
    </location>
</feature>
<dbReference type="KEGG" id="mbah:HYN46_07405"/>
<keyword evidence="5" id="KW-0862">Zinc</keyword>
<dbReference type="InterPro" id="IPR000644">
    <property type="entry name" value="CBS_dom"/>
</dbReference>
<evidence type="ECO:0000256" key="4">
    <source>
        <dbReference type="PIRNR" id="PIRNR004692"/>
    </source>
</evidence>
<dbReference type="OrthoDB" id="9762536at2"/>
<dbReference type="PROSITE" id="PS51371">
    <property type="entry name" value="CBS"/>
    <property type="match status" value="2"/>
</dbReference>
<evidence type="ECO:0000313" key="11">
    <source>
        <dbReference type="Proteomes" id="UP000253940"/>
    </source>
</evidence>
<evidence type="ECO:0000256" key="5">
    <source>
        <dbReference type="PIRSR" id="PIRSR004692-2"/>
    </source>
</evidence>
<evidence type="ECO:0000256" key="3">
    <source>
        <dbReference type="ARBA" id="ARBA00023122"/>
    </source>
</evidence>
<name>A0A345P5W2_9GAMM</name>
<dbReference type="InterPro" id="IPR046348">
    <property type="entry name" value="SIS_dom_sf"/>
</dbReference>
<dbReference type="RefSeq" id="WP_114898781.1">
    <property type="nucleotide sequence ID" value="NZ_CP031222.1"/>
</dbReference>
<dbReference type="FunFam" id="3.40.50.10490:FF:000011">
    <property type="entry name" value="Arabinose 5-phosphate isomerase"/>
    <property type="match status" value="1"/>
</dbReference>
<accession>A0A345P5W2</accession>
<dbReference type="EMBL" id="CP031222">
    <property type="protein sequence ID" value="AXI02671.1"/>
    <property type="molecule type" value="Genomic_DNA"/>
</dbReference>
<reference evidence="10 11" key="1">
    <citation type="submission" date="2018-07" db="EMBL/GenBank/DDBJ databases">
        <title>Genome sequencing of Moraxellaceae gen. HYN0046.</title>
        <authorList>
            <person name="Kim M."/>
            <person name="Yi H."/>
        </authorList>
    </citation>
    <scope>NUCLEOTIDE SEQUENCE [LARGE SCALE GENOMIC DNA]</scope>
    <source>
        <strain evidence="10 11">HYN0046</strain>
    </source>
</reference>
<keyword evidence="3 7" id="KW-0129">CBS domain</keyword>
<protein>
    <recommendedName>
        <fullName evidence="4">Arabinose 5-phosphate isomerase</fullName>
        <shortName evidence="4">API</shortName>
        <ecNumber evidence="4">5.3.1.13</ecNumber>
    </recommendedName>
</protein>
<dbReference type="GO" id="GO:0097367">
    <property type="term" value="F:carbohydrate derivative binding"/>
    <property type="evidence" value="ECO:0007669"/>
    <property type="project" value="InterPro"/>
</dbReference>
<dbReference type="Gene3D" id="3.40.50.10490">
    <property type="entry name" value="Glucose-6-phosphate isomerase like protein, domain 1"/>
    <property type="match status" value="1"/>
</dbReference>
<dbReference type="EC" id="5.3.1.13" evidence="4"/>
<feature type="domain" description="CBS" evidence="8">
    <location>
        <begin position="210"/>
        <end position="272"/>
    </location>
</feature>
<dbReference type="GO" id="GO:0005975">
    <property type="term" value="P:carbohydrate metabolic process"/>
    <property type="evidence" value="ECO:0007669"/>
    <property type="project" value="InterPro"/>
</dbReference>
<dbReference type="Pfam" id="PF01380">
    <property type="entry name" value="SIS"/>
    <property type="match status" value="1"/>
</dbReference>
<feature type="domain" description="CBS" evidence="8">
    <location>
        <begin position="281"/>
        <end position="333"/>
    </location>
</feature>
<dbReference type="InterPro" id="IPR035474">
    <property type="entry name" value="SIS_Kpsf"/>
</dbReference>
<evidence type="ECO:0000259" key="9">
    <source>
        <dbReference type="PROSITE" id="PS51464"/>
    </source>
</evidence>
<keyword evidence="11" id="KW-1185">Reference proteome</keyword>
<evidence type="ECO:0000313" key="10">
    <source>
        <dbReference type="EMBL" id="AXI02671.1"/>
    </source>
</evidence>
<dbReference type="GO" id="GO:0019146">
    <property type="term" value="F:arabinose-5-phosphate isomerase activity"/>
    <property type="evidence" value="ECO:0007669"/>
    <property type="project" value="UniProtKB-EC"/>
</dbReference>
<dbReference type="NCBIfam" id="TIGR00393">
    <property type="entry name" value="kpsF"/>
    <property type="match status" value="1"/>
</dbReference>
<dbReference type="PIRSF" id="PIRSF004692">
    <property type="entry name" value="KdsD_KpsF"/>
    <property type="match status" value="1"/>
</dbReference>
<dbReference type="PROSITE" id="PS51464">
    <property type="entry name" value="SIS"/>
    <property type="match status" value="1"/>
</dbReference>
<organism evidence="10 11">
    <name type="scientific">Aquirhabdus parva</name>
    <dbReference type="NCBI Taxonomy" id="2283318"/>
    <lineage>
        <taxon>Bacteria</taxon>
        <taxon>Pseudomonadati</taxon>
        <taxon>Pseudomonadota</taxon>
        <taxon>Gammaproteobacteria</taxon>
        <taxon>Moraxellales</taxon>
        <taxon>Moraxellaceae</taxon>
        <taxon>Aquirhabdus</taxon>
    </lineage>
</organism>
<gene>
    <name evidence="10" type="ORF">HYN46_07405</name>
</gene>
<evidence type="ECO:0000256" key="7">
    <source>
        <dbReference type="PROSITE-ProRule" id="PRU00703"/>
    </source>
</evidence>
<feature type="site" description="Catalytically relevant" evidence="6">
    <location>
        <position position="152"/>
    </location>
</feature>
<dbReference type="GO" id="GO:1901135">
    <property type="term" value="P:carbohydrate derivative metabolic process"/>
    <property type="evidence" value="ECO:0007669"/>
    <property type="project" value="InterPro"/>
</dbReference>
<dbReference type="SMART" id="SM00116">
    <property type="entry name" value="CBS"/>
    <property type="match status" value="2"/>
</dbReference>
<comment type="catalytic activity">
    <reaction evidence="4">
        <text>D-arabinose 5-phosphate = D-ribulose 5-phosphate</text>
        <dbReference type="Rhea" id="RHEA:23104"/>
        <dbReference type="ChEBI" id="CHEBI:57693"/>
        <dbReference type="ChEBI" id="CHEBI:58121"/>
        <dbReference type="EC" id="5.3.1.13"/>
    </reaction>
</comment>
<keyword evidence="4 10" id="KW-0413">Isomerase</keyword>
<keyword evidence="2" id="KW-0677">Repeat</keyword>
<comment type="similarity">
    <text evidence="1 4">Belongs to the SIS family. GutQ/KpsF subfamily.</text>
</comment>
<dbReference type="InterPro" id="IPR050986">
    <property type="entry name" value="GutQ/KpsF_isomerases"/>
</dbReference>
<evidence type="ECO:0000256" key="1">
    <source>
        <dbReference type="ARBA" id="ARBA00008165"/>
    </source>
</evidence>
<dbReference type="PANTHER" id="PTHR42745:SF1">
    <property type="entry name" value="ARABINOSE 5-PHOSPHATE ISOMERASE KDSD"/>
    <property type="match status" value="1"/>
</dbReference>
<feature type="binding site" evidence="5">
    <location>
        <position position="82"/>
    </location>
    <ligand>
        <name>Zn(2+)</name>
        <dbReference type="ChEBI" id="CHEBI:29105"/>
    </ligand>
</feature>
<dbReference type="InterPro" id="IPR004800">
    <property type="entry name" value="KdsD/KpsF-type"/>
</dbReference>